<dbReference type="RefSeq" id="WP_054553486.1">
    <property type="nucleotide sequence ID" value="NZ_LJTC01000008.1"/>
</dbReference>
<dbReference type="Proteomes" id="UP000050378">
    <property type="component" value="Unassembled WGS sequence"/>
</dbReference>
<comment type="caution">
    <text evidence="2">The sequence shown here is derived from an EMBL/GenBank/DDBJ whole genome shotgun (WGS) entry which is preliminary data.</text>
</comment>
<accession>A0A0N8HK67</accession>
<dbReference type="OrthoDB" id="7065555at2"/>
<feature type="signal peptide" evidence="1">
    <location>
        <begin position="1"/>
        <end position="32"/>
    </location>
</feature>
<dbReference type="EMBL" id="LJTC01000008">
    <property type="protein sequence ID" value="KPM83032.1"/>
    <property type="molecule type" value="Genomic_DNA"/>
</dbReference>
<feature type="chain" id="PRO_5006026571" evidence="1">
    <location>
        <begin position="33"/>
        <end position="158"/>
    </location>
</feature>
<name>A0A0N8HK67_9GAMM</name>
<evidence type="ECO:0000313" key="2">
    <source>
        <dbReference type="EMBL" id="KPM83032.1"/>
    </source>
</evidence>
<reference evidence="2 3" key="1">
    <citation type="submission" date="2015-09" db="EMBL/GenBank/DDBJ databases">
        <title>Draft Genome Sequence of Pseudoalteromonas lipolytica UCD-48B.</title>
        <authorList>
            <person name="Krusor M."/>
            <person name="Coil D.A."/>
            <person name="Lang J.M."/>
            <person name="Eisen J.A."/>
            <person name="Alexiev A."/>
        </authorList>
    </citation>
    <scope>NUCLEOTIDE SEQUENCE [LARGE SCALE GENOMIC DNA]</scope>
    <source>
        <strain evidence="2 3">UCD-48B</strain>
    </source>
</reference>
<evidence type="ECO:0000256" key="1">
    <source>
        <dbReference type="SAM" id="SignalP"/>
    </source>
</evidence>
<dbReference type="AlphaFoldDB" id="A0A0N8HK67"/>
<proteinExistence type="predicted"/>
<dbReference type="PATRIC" id="fig|570156.3.peg.3745"/>
<gene>
    <name evidence="2" type="ORF">AOG27_13215</name>
</gene>
<evidence type="ECO:0000313" key="3">
    <source>
        <dbReference type="Proteomes" id="UP000050378"/>
    </source>
</evidence>
<protein>
    <submittedName>
        <fullName evidence="2">Uncharacterized protein</fullName>
    </submittedName>
</protein>
<organism evidence="2 3">
    <name type="scientific">Pseudoalteromonas lipolytica</name>
    <dbReference type="NCBI Taxonomy" id="570156"/>
    <lineage>
        <taxon>Bacteria</taxon>
        <taxon>Pseudomonadati</taxon>
        <taxon>Pseudomonadota</taxon>
        <taxon>Gammaproteobacteria</taxon>
        <taxon>Alteromonadales</taxon>
        <taxon>Pseudoalteromonadaceae</taxon>
        <taxon>Pseudoalteromonas</taxon>
    </lineage>
</organism>
<sequence>MSSFKKYRLKNSRFGLKSFGLIALFVSLTGYATEQQIQQQVDAFIQNQYKDHFPELVSDDEVGRLKRFYEHIDGRVSIFWTYQSGNVWLEKLTLIEVQNDGYNELSSISFNGVVESTNKVGEELVIQLRTYDENDPRCCPSKKTTLRYSIYNGELIEL</sequence>
<keyword evidence="1" id="KW-0732">Signal</keyword>